<name>A0A9P3PEE5_LYOSH</name>
<feature type="domain" description="GATA-type" evidence="8">
    <location>
        <begin position="269"/>
        <end position="312"/>
    </location>
</feature>
<feature type="domain" description="GATA-type" evidence="8">
    <location>
        <begin position="329"/>
        <end position="382"/>
    </location>
</feature>
<evidence type="ECO:0000256" key="2">
    <source>
        <dbReference type="ARBA" id="ARBA00022723"/>
    </source>
</evidence>
<dbReference type="GO" id="GO:0000981">
    <property type="term" value="F:DNA-binding transcription factor activity, RNA polymerase II-specific"/>
    <property type="evidence" value="ECO:0007669"/>
    <property type="project" value="TreeGrafter"/>
</dbReference>
<keyword evidence="4" id="KW-0862">Zinc</keyword>
<accession>A0A9P3PEE5</accession>
<dbReference type="AlphaFoldDB" id="A0A9P3PEE5"/>
<evidence type="ECO:0000256" key="5">
    <source>
        <dbReference type="ARBA" id="ARBA00023242"/>
    </source>
</evidence>
<keyword evidence="3 6" id="KW-0863">Zinc-finger</keyword>
<evidence type="ECO:0000256" key="3">
    <source>
        <dbReference type="ARBA" id="ARBA00022771"/>
    </source>
</evidence>
<dbReference type="GO" id="GO:0000978">
    <property type="term" value="F:RNA polymerase II cis-regulatory region sequence-specific DNA binding"/>
    <property type="evidence" value="ECO:0007669"/>
    <property type="project" value="TreeGrafter"/>
</dbReference>
<dbReference type="PANTHER" id="PTHR10071">
    <property type="entry name" value="TRANSCRIPTION FACTOR GATA FAMILY MEMBER"/>
    <property type="match status" value="1"/>
</dbReference>
<dbReference type="PROSITE" id="PS50114">
    <property type="entry name" value="GATA_ZN_FINGER_2"/>
    <property type="match status" value="2"/>
</dbReference>
<dbReference type="Pfam" id="PF00320">
    <property type="entry name" value="GATA"/>
    <property type="match status" value="2"/>
</dbReference>
<dbReference type="PRINTS" id="PR00619">
    <property type="entry name" value="GATAZNFINGER"/>
</dbReference>
<keyword evidence="2" id="KW-0479">Metal-binding</keyword>
<protein>
    <submittedName>
        <fullName evidence="9">Zinc finger binding to DNA consensus sequence [AT]GATA[AG]</fullName>
    </submittedName>
</protein>
<reference evidence="9" key="1">
    <citation type="submission" date="2022-07" db="EMBL/GenBank/DDBJ databases">
        <title>The genome of Lyophyllum shimeji provides insight into the initial evolution of ectomycorrhizal fungal genome.</title>
        <authorList>
            <person name="Kobayashi Y."/>
            <person name="Shibata T."/>
            <person name="Hirakawa H."/>
            <person name="Shigenobu S."/>
            <person name="Nishiyama T."/>
            <person name="Yamada A."/>
            <person name="Hasebe M."/>
            <person name="Kawaguchi M."/>
        </authorList>
    </citation>
    <scope>NUCLEOTIDE SEQUENCE</scope>
    <source>
        <strain evidence="9">AT787</strain>
    </source>
</reference>
<feature type="region of interest" description="Disordered" evidence="7">
    <location>
        <begin position="88"/>
        <end position="132"/>
    </location>
</feature>
<evidence type="ECO:0000256" key="7">
    <source>
        <dbReference type="SAM" id="MobiDB-lite"/>
    </source>
</evidence>
<evidence type="ECO:0000256" key="6">
    <source>
        <dbReference type="PROSITE-ProRule" id="PRU00094"/>
    </source>
</evidence>
<feature type="region of interest" description="Disordered" evidence="7">
    <location>
        <begin position="230"/>
        <end position="269"/>
    </location>
</feature>
<dbReference type="OrthoDB" id="515401at2759"/>
<keyword evidence="5" id="KW-0539">Nucleus</keyword>
<feature type="compositionally biased region" description="Basic residues" evidence="7">
    <location>
        <begin position="373"/>
        <end position="385"/>
    </location>
</feature>
<proteinExistence type="predicted"/>
<dbReference type="PROSITE" id="PS00344">
    <property type="entry name" value="GATA_ZN_FINGER_1"/>
    <property type="match status" value="1"/>
</dbReference>
<dbReference type="InterPro" id="IPR013088">
    <property type="entry name" value="Znf_NHR/GATA"/>
</dbReference>
<dbReference type="InterPro" id="IPR000679">
    <property type="entry name" value="Znf_GATA"/>
</dbReference>
<dbReference type="Gene3D" id="3.30.50.10">
    <property type="entry name" value="Erythroid Transcription Factor GATA-1, subunit A"/>
    <property type="match status" value="2"/>
</dbReference>
<feature type="compositionally biased region" description="Low complexity" evidence="7">
    <location>
        <begin position="250"/>
        <end position="261"/>
    </location>
</feature>
<dbReference type="CDD" id="cd00202">
    <property type="entry name" value="ZnF_GATA"/>
    <property type="match status" value="2"/>
</dbReference>
<evidence type="ECO:0000313" key="10">
    <source>
        <dbReference type="Proteomes" id="UP001063166"/>
    </source>
</evidence>
<organism evidence="9 10">
    <name type="scientific">Lyophyllum shimeji</name>
    <name type="common">Hon-shimeji</name>
    <name type="synonym">Tricholoma shimeji</name>
    <dbReference type="NCBI Taxonomy" id="47721"/>
    <lineage>
        <taxon>Eukaryota</taxon>
        <taxon>Fungi</taxon>
        <taxon>Dikarya</taxon>
        <taxon>Basidiomycota</taxon>
        <taxon>Agaricomycotina</taxon>
        <taxon>Agaricomycetes</taxon>
        <taxon>Agaricomycetidae</taxon>
        <taxon>Agaricales</taxon>
        <taxon>Tricholomatineae</taxon>
        <taxon>Lyophyllaceae</taxon>
        <taxon>Lyophyllum</taxon>
    </lineage>
</organism>
<dbReference type="GO" id="GO:0008270">
    <property type="term" value="F:zinc ion binding"/>
    <property type="evidence" value="ECO:0007669"/>
    <property type="project" value="UniProtKB-KW"/>
</dbReference>
<dbReference type="GO" id="GO:0045944">
    <property type="term" value="P:positive regulation of transcription by RNA polymerase II"/>
    <property type="evidence" value="ECO:0007669"/>
    <property type="project" value="TreeGrafter"/>
</dbReference>
<dbReference type="InterPro" id="IPR039355">
    <property type="entry name" value="Transcription_factor_GATA"/>
</dbReference>
<feature type="region of interest" description="Disordered" evidence="7">
    <location>
        <begin position="370"/>
        <end position="393"/>
    </location>
</feature>
<dbReference type="GO" id="GO:0005634">
    <property type="term" value="C:nucleus"/>
    <property type="evidence" value="ECO:0007669"/>
    <property type="project" value="UniProtKB-SubCell"/>
</dbReference>
<dbReference type="PANTHER" id="PTHR10071:SF281">
    <property type="entry name" value="BOX A-BINDING FACTOR-RELATED"/>
    <property type="match status" value="1"/>
</dbReference>
<sequence>MAHQNLMFDTFHTLDNAQASFMLGNPGAYNAYAGNHQQYSNDTTTSFSGNWDLTESNLSNGFNSSSHPRSSVSHSNLMPLNTGYIHGGYSSYTPPPHSSPSYALSEPQRPHTGYQSSHSRVTLNPRSRSDEDIAYSGLPVSLPDVSNNQHSTLLVNGRSRGVTWESRTQGNPLQNTGSDMPPEAFGWSPQSADTGFFTFDSSWSDSMSSPMSSPDVHVGLSPEYNYSLEVSPVSPPQPRSAAAYALRHVSPTSSSSSPPASRRGSVDIPPGGKVCSHCHATSTPLWRREPNTLKPLCNACGLYLQQRNRHRPQELIDADAADDSESDNDGSGPECSHCHTHHTSVWRRSKTGAQLCNACGVYSRLRGRDRPLSLKRNRIKPRSKHSPTNTTTA</sequence>
<dbReference type="Proteomes" id="UP001063166">
    <property type="component" value="Unassembled WGS sequence"/>
</dbReference>
<feature type="region of interest" description="Disordered" evidence="7">
    <location>
        <begin position="320"/>
        <end position="339"/>
    </location>
</feature>
<feature type="compositionally biased region" description="Polar residues" evidence="7">
    <location>
        <begin position="113"/>
        <end position="126"/>
    </location>
</feature>
<dbReference type="EMBL" id="BRPK01000001">
    <property type="protein sequence ID" value="GLB34402.1"/>
    <property type="molecule type" value="Genomic_DNA"/>
</dbReference>
<dbReference type="SUPFAM" id="SSF57716">
    <property type="entry name" value="Glucocorticoid receptor-like (DNA-binding domain)"/>
    <property type="match status" value="2"/>
</dbReference>
<evidence type="ECO:0000313" key="9">
    <source>
        <dbReference type="EMBL" id="GLB34402.1"/>
    </source>
</evidence>
<comment type="caution">
    <text evidence="9">The sequence shown here is derived from an EMBL/GenBank/DDBJ whole genome shotgun (WGS) entry which is preliminary data.</text>
</comment>
<evidence type="ECO:0000259" key="8">
    <source>
        <dbReference type="PROSITE" id="PS50114"/>
    </source>
</evidence>
<evidence type="ECO:0000256" key="4">
    <source>
        <dbReference type="ARBA" id="ARBA00022833"/>
    </source>
</evidence>
<gene>
    <name evidence="9" type="ORF">LshimejAT787_0112860</name>
</gene>
<dbReference type="GO" id="GO:0000122">
    <property type="term" value="P:negative regulation of transcription by RNA polymerase II"/>
    <property type="evidence" value="ECO:0007669"/>
    <property type="project" value="TreeGrafter"/>
</dbReference>
<comment type="subcellular location">
    <subcellularLocation>
        <location evidence="1">Nucleus</location>
    </subcellularLocation>
</comment>
<evidence type="ECO:0000256" key="1">
    <source>
        <dbReference type="ARBA" id="ARBA00004123"/>
    </source>
</evidence>
<dbReference type="SMART" id="SM00401">
    <property type="entry name" value="ZnF_GATA"/>
    <property type="match status" value="2"/>
</dbReference>
<keyword evidence="10" id="KW-1185">Reference proteome</keyword>